<dbReference type="Gene3D" id="3.60.15.10">
    <property type="entry name" value="Ribonuclease Z/Hydroxyacylglutathione hydrolase-like"/>
    <property type="match status" value="1"/>
</dbReference>
<organism evidence="6 7">
    <name type="scientific">Clostridium disporicum</name>
    <dbReference type="NCBI Taxonomy" id="84024"/>
    <lineage>
        <taxon>Bacteria</taxon>
        <taxon>Bacillati</taxon>
        <taxon>Bacillota</taxon>
        <taxon>Clostridia</taxon>
        <taxon>Eubacteriales</taxon>
        <taxon>Clostridiaceae</taxon>
        <taxon>Clostridium</taxon>
    </lineage>
</organism>
<evidence type="ECO:0000313" key="7">
    <source>
        <dbReference type="Proteomes" id="UP000095558"/>
    </source>
</evidence>
<dbReference type="GO" id="GO:0016787">
    <property type="term" value="F:hydrolase activity"/>
    <property type="evidence" value="ECO:0007669"/>
    <property type="project" value="UniProtKB-KW"/>
</dbReference>
<sequence length="205" mass="23266">MIIKTYPLGVYEENIYVLVDEKSKDACIVDPGGHGNILIKNIEELNCNVKYILLTHGHFDHVEALNEVAEKFKAPIYMNENEVHFMETDKTVFGELPKEYNIVKDGDTLPFGDDVIKCIHTPGHTKGGMCYLYKDALFTGDTLFKGSVGRSDFIGGDFNELITSIKTKLMVLDNDIKVYPGHMDSSNIGYERLRNPFLQDEFEIF</sequence>
<dbReference type="PANTHER" id="PTHR46233:SF3">
    <property type="entry name" value="HYDROXYACYLGLUTATHIONE HYDROLASE GLOC"/>
    <property type="match status" value="1"/>
</dbReference>
<proteinExistence type="predicted"/>
<dbReference type="GO" id="GO:0046872">
    <property type="term" value="F:metal ion binding"/>
    <property type="evidence" value="ECO:0007669"/>
    <property type="project" value="UniProtKB-KW"/>
</dbReference>
<reference evidence="6 7" key="1">
    <citation type="submission" date="2015-09" db="EMBL/GenBank/DDBJ databases">
        <authorList>
            <consortium name="Pathogen Informatics"/>
        </authorList>
    </citation>
    <scope>NUCLEOTIDE SEQUENCE [LARGE SCALE GENOMIC DNA]</scope>
    <source>
        <strain evidence="6 7">2789STDY5834855</strain>
    </source>
</reference>
<dbReference type="EMBL" id="CYZV01000026">
    <property type="protein sequence ID" value="CUO47119.1"/>
    <property type="molecule type" value="Genomic_DNA"/>
</dbReference>
<dbReference type="Proteomes" id="UP000095558">
    <property type="component" value="Unassembled WGS sequence"/>
</dbReference>
<name>A0A174DL53_9CLOT</name>
<dbReference type="CDD" id="cd06262">
    <property type="entry name" value="metallo-hydrolase-like_MBL-fold"/>
    <property type="match status" value="1"/>
</dbReference>
<evidence type="ECO:0000256" key="4">
    <source>
        <dbReference type="ARBA" id="ARBA00022833"/>
    </source>
</evidence>
<protein>
    <submittedName>
        <fullName evidence="6">Metallo-beta-lactamase family protein</fullName>
        <ecNumber evidence="6">3.-.-.-</ecNumber>
    </submittedName>
</protein>
<keyword evidence="4" id="KW-0862">Zinc</keyword>
<dbReference type="Pfam" id="PF00753">
    <property type="entry name" value="Lactamase_B"/>
    <property type="match status" value="1"/>
</dbReference>
<evidence type="ECO:0000256" key="3">
    <source>
        <dbReference type="ARBA" id="ARBA00022801"/>
    </source>
</evidence>
<dbReference type="RefSeq" id="WP_042394041.1">
    <property type="nucleotide sequence ID" value="NZ_CYYT01000013.1"/>
</dbReference>
<dbReference type="SMART" id="SM00849">
    <property type="entry name" value="Lactamase_B"/>
    <property type="match status" value="1"/>
</dbReference>
<gene>
    <name evidence="6" type="primary">baeB</name>
    <name evidence="6" type="ORF">ERS852470_02439</name>
</gene>
<dbReference type="EC" id="3.-.-.-" evidence="6"/>
<dbReference type="InterPro" id="IPR001279">
    <property type="entry name" value="Metallo-B-lactamas"/>
</dbReference>
<dbReference type="InterPro" id="IPR051453">
    <property type="entry name" value="MBL_Glyoxalase_II"/>
</dbReference>
<dbReference type="SUPFAM" id="SSF56281">
    <property type="entry name" value="Metallo-hydrolase/oxidoreductase"/>
    <property type="match status" value="1"/>
</dbReference>
<evidence type="ECO:0000313" key="6">
    <source>
        <dbReference type="EMBL" id="CUO47119.1"/>
    </source>
</evidence>
<feature type="domain" description="Metallo-beta-lactamase" evidence="5">
    <location>
        <begin position="12"/>
        <end position="182"/>
    </location>
</feature>
<accession>A0A174DL53</accession>
<evidence type="ECO:0000259" key="5">
    <source>
        <dbReference type="SMART" id="SM00849"/>
    </source>
</evidence>
<dbReference type="InterPro" id="IPR036866">
    <property type="entry name" value="RibonucZ/Hydroxyglut_hydro"/>
</dbReference>
<dbReference type="PANTHER" id="PTHR46233">
    <property type="entry name" value="HYDROXYACYLGLUTATHIONE HYDROLASE GLOC"/>
    <property type="match status" value="1"/>
</dbReference>
<comment type="cofactor">
    <cofactor evidence="1">
        <name>Zn(2+)</name>
        <dbReference type="ChEBI" id="CHEBI:29105"/>
    </cofactor>
</comment>
<evidence type="ECO:0000256" key="2">
    <source>
        <dbReference type="ARBA" id="ARBA00022723"/>
    </source>
</evidence>
<dbReference type="OrthoDB" id="9802248at2"/>
<evidence type="ECO:0000256" key="1">
    <source>
        <dbReference type="ARBA" id="ARBA00001947"/>
    </source>
</evidence>
<keyword evidence="2" id="KW-0479">Metal-binding</keyword>
<keyword evidence="3 6" id="KW-0378">Hydrolase</keyword>
<dbReference type="AlphaFoldDB" id="A0A174DL53"/>
<dbReference type="GeneID" id="83010495"/>